<protein>
    <submittedName>
        <fullName evidence="1">Uncharacterized protein</fullName>
    </submittedName>
</protein>
<evidence type="ECO:0000313" key="2">
    <source>
        <dbReference type="Proteomes" id="UP001190700"/>
    </source>
</evidence>
<dbReference type="Proteomes" id="UP001190700">
    <property type="component" value="Unassembled WGS sequence"/>
</dbReference>
<accession>A0AAE0KRC0</accession>
<dbReference type="EMBL" id="LGRX02020011">
    <property type="protein sequence ID" value="KAK3257882.1"/>
    <property type="molecule type" value="Genomic_DNA"/>
</dbReference>
<name>A0AAE0KRC0_9CHLO</name>
<evidence type="ECO:0000313" key="1">
    <source>
        <dbReference type="EMBL" id="KAK3257882.1"/>
    </source>
</evidence>
<gene>
    <name evidence="1" type="ORF">CYMTET_33045</name>
</gene>
<organism evidence="1 2">
    <name type="scientific">Cymbomonas tetramitiformis</name>
    <dbReference type="NCBI Taxonomy" id="36881"/>
    <lineage>
        <taxon>Eukaryota</taxon>
        <taxon>Viridiplantae</taxon>
        <taxon>Chlorophyta</taxon>
        <taxon>Pyramimonadophyceae</taxon>
        <taxon>Pyramimonadales</taxon>
        <taxon>Pyramimonadaceae</taxon>
        <taxon>Cymbomonas</taxon>
    </lineage>
</organism>
<keyword evidence="2" id="KW-1185">Reference proteome</keyword>
<sequence>MGALCGVAEGYEVRVWVPTQLEYYETDTGEWSALSWDDLTVMHARKLHVVCIGQDLDTFIHVHPDDFYEVPGAATAFTVFNVFPRGGLYVIALDFAMNGDDLGMCVAEEASHYHARVDCPSGSCTFASVTKLLYTNVTSTSQDAMAIAYPHVKDTRFKKTFEPLMMTGDDQYIHPITCIDNERSCCPDGDVSSCYTVTT</sequence>
<proteinExistence type="predicted"/>
<comment type="caution">
    <text evidence="1">The sequence shown here is derived from an EMBL/GenBank/DDBJ whole genome shotgun (WGS) entry which is preliminary data.</text>
</comment>
<reference evidence="1 2" key="1">
    <citation type="journal article" date="2015" name="Genome Biol. Evol.">
        <title>Comparative Genomics of a Bacterivorous Green Alga Reveals Evolutionary Causalities and Consequences of Phago-Mixotrophic Mode of Nutrition.</title>
        <authorList>
            <person name="Burns J.A."/>
            <person name="Paasch A."/>
            <person name="Narechania A."/>
            <person name="Kim E."/>
        </authorList>
    </citation>
    <scope>NUCLEOTIDE SEQUENCE [LARGE SCALE GENOMIC DNA]</scope>
    <source>
        <strain evidence="1 2">PLY_AMNH</strain>
    </source>
</reference>
<dbReference type="AlphaFoldDB" id="A0AAE0KRC0"/>